<keyword evidence="4" id="KW-1185">Reference proteome</keyword>
<comment type="similarity">
    <text evidence="1">Belongs to the complex I 30 kDa subunit family.</text>
</comment>
<evidence type="ECO:0000313" key="3">
    <source>
        <dbReference type="EMBL" id="BEP29942.1"/>
    </source>
</evidence>
<dbReference type="Gene3D" id="3.30.460.80">
    <property type="entry name" value="NADH:ubiquinone oxidoreductase, 30kDa subunit"/>
    <property type="match status" value="1"/>
</dbReference>
<dbReference type="SUPFAM" id="SSF143243">
    <property type="entry name" value="Nqo5-like"/>
    <property type="match status" value="1"/>
</dbReference>
<evidence type="ECO:0000256" key="1">
    <source>
        <dbReference type="ARBA" id="ARBA00007569"/>
    </source>
</evidence>
<dbReference type="KEGG" id="hprf:HLPR_22730"/>
<dbReference type="InterPro" id="IPR001268">
    <property type="entry name" value="NADH_UbQ_OxRdtase_30kDa_su"/>
</dbReference>
<dbReference type="PANTHER" id="PTHR10884:SF14">
    <property type="entry name" value="NADH DEHYDROGENASE [UBIQUINONE] IRON-SULFUR PROTEIN 3, MITOCHONDRIAL"/>
    <property type="match status" value="1"/>
</dbReference>
<gene>
    <name evidence="3" type="ORF">HLPR_22730</name>
</gene>
<dbReference type="InterPro" id="IPR037232">
    <property type="entry name" value="NADH_quin_OxRdtase_su_C/D-like"/>
</dbReference>
<evidence type="ECO:0000313" key="4">
    <source>
        <dbReference type="Proteomes" id="UP001321786"/>
    </source>
</evidence>
<feature type="domain" description="NADH:ubiquinone oxidoreductase 30kDa subunit" evidence="2">
    <location>
        <begin position="27"/>
        <end position="144"/>
    </location>
</feature>
<dbReference type="AlphaFoldDB" id="A0AAU9EGR0"/>
<dbReference type="PANTHER" id="PTHR10884">
    <property type="entry name" value="NADH DEHYDROGENASE UBIQUINONE IRON-SULFUR PROTEIN 3"/>
    <property type="match status" value="1"/>
</dbReference>
<reference evidence="3 4" key="1">
    <citation type="submission" date="2023-08" db="EMBL/GenBank/DDBJ databases">
        <title>Helicovermis profunda gen. nov., sp. nov., a novel mesophilic, fermentative bacterium within the Bacillota from a deep-sea hydrothermal vent chimney.</title>
        <authorList>
            <person name="Miyazaki U."/>
            <person name="Mizutani D."/>
            <person name="Hashimoto Y."/>
            <person name="Tame A."/>
            <person name="Sawayama S."/>
            <person name="Miyazaki J."/>
            <person name="Takai K."/>
            <person name="Nakagawa S."/>
        </authorList>
    </citation>
    <scope>NUCLEOTIDE SEQUENCE [LARGE SCALE GENOMIC DNA]</scope>
    <source>
        <strain evidence="3 4">S502</strain>
    </source>
</reference>
<organism evidence="3 4">
    <name type="scientific">Helicovermis profundi</name>
    <dbReference type="NCBI Taxonomy" id="3065157"/>
    <lineage>
        <taxon>Bacteria</taxon>
        <taxon>Bacillati</taxon>
        <taxon>Bacillota</taxon>
        <taxon>Clostridia</taxon>
        <taxon>Helicovermis</taxon>
    </lineage>
</organism>
<dbReference type="Proteomes" id="UP001321786">
    <property type="component" value="Chromosome"/>
</dbReference>
<accession>A0AAU9EGR0</accession>
<proteinExistence type="inferred from homology"/>
<evidence type="ECO:0000259" key="2">
    <source>
        <dbReference type="Pfam" id="PF00329"/>
    </source>
</evidence>
<dbReference type="Pfam" id="PF00329">
    <property type="entry name" value="Complex1_30kDa"/>
    <property type="match status" value="1"/>
</dbReference>
<protein>
    <submittedName>
        <fullName evidence="3">NADH-quinone oxidoreductase subunit C</fullName>
    </submittedName>
</protein>
<sequence>MKITNLIKTLHSRGLNAEKICEGQIKVSVSKDSFVNDLHFLQSIGYEHLANINGVDYINENEFEVVYQIYSYSEKIHIIFKVRIPREEPVIQSIVDLWEQAQFYEQEVHEFYGIYFEGNKDLSHLFLENWNDLPPLRKDFNTEQFSEELFGSKRNGGNK</sequence>
<dbReference type="GO" id="GO:0008137">
    <property type="term" value="F:NADH dehydrogenase (ubiquinone) activity"/>
    <property type="evidence" value="ECO:0007669"/>
    <property type="project" value="InterPro"/>
</dbReference>
<dbReference type="RefSeq" id="WP_338535551.1">
    <property type="nucleotide sequence ID" value="NZ_AP028654.1"/>
</dbReference>
<dbReference type="EMBL" id="AP028654">
    <property type="protein sequence ID" value="BEP29942.1"/>
    <property type="molecule type" value="Genomic_DNA"/>
</dbReference>
<name>A0AAU9EGR0_9FIRM</name>